<dbReference type="PANTHER" id="PTHR48098:SF6">
    <property type="entry name" value="FERRI-BACILLIBACTIN ESTERASE BESA"/>
    <property type="match status" value="1"/>
</dbReference>
<reference evidence="3" key="1">
    <citation type="journal article" date="2019" name="Int. J. Syst. Evol. Microbiol.">
        <title>The Global Catalogue of Microorganisms (GCM) 10K type strain sequencing project: providing services to taxonomists for standard genome sequencing and annotation.</title>
        <authorList>
            <consortium name="The Broad Institute Genomics Platform"/>
            <consortium name="The Broad Institute Genome Sequencing Center for Infectious Disease"/>
            <person name="Wu L."/>
            <person name="Ma J."/>
        </authorList>
    </citation>
    <scope>NUCLEOTIDE SEQUENCE [LARGE SCALE GENOMIC DNA]</scope>
    <source>
        <strain evidence="3">JCM 31921</strain>
    </source>
</reference>
<organism evidence="2 3">
    <name type="scientific">Rurimicrobium arvi</name>
    <dbReference type="NCBI Taxonomy" id="2049916"/>
    <lineage>
        <taxon>Bacteria</taxon>
        <taxon>Pseudomonadati</taxon>
        <taxon>Bacteroidota</taxon>
        <taxon>Chitinophagia</taxon>
        <taxon>Chitinophagales</taxon>
        <taxon>Chitinophagaceae</taxon>
        <taxon>Rurimicrobium</taxon>
    </lineage>
</organism>
<comment type="caution">
    <text evidence="2">The sequence shown here is derived from an EMBL/GenBank/DDBJ whole genome shotgun (WGS) entry which is preliminary data.</text>
</comment>
<keyword evidence="1" id="KW-0732">Signal</keyword>
<dbReference type="Pfam" id="PF00756">
    <property type="entry name" value="Esterase"/>
    <property type="match status" value="1"/>
</dbReference>
<proteinExistence type="predicted"/>
<feature type="chain" id="PRO_5047521021" evidence="1">
    <location>
        <begin position="23"/>
        <end position="283"/>
    </location>
</feature>
<dbReference type="Proteomes" id="UP001501410">
    <property type="component" value="Unassembled WGS sequence"/>
</dbReference>
<dbReference type="EMBL" id="BAABEZ010000022">
    <property type="protein sequence ID" value="GAA4454251.1"/>
    <property type="molecule type" value="Genomic_DNA"/>
</dbReference>
<dbReference type="InterPro" id="IPR050583">
    <property type="entry name" value="Mycobacterial_A85_antigen"/>
</dbReference>
<feature type="signal peptide" evidence="1">
    <location>
        <begin position="1"/>
        <end position="22"/>
    </location>
</feature>
<dbReference type="PANTHER" id="PTHR48098">
    <property type="entry name" value="ENTEROCHELIN ESTERASE-RELATED"/>
    <property type="match status" value="1"/>
</dbReference>
<keyword evidence="3" id="KW-1185">Reference proteome</keyword>
<protein>
    <submittedName>
        <fullName evidence="2">Alpha/beta hydrolase-fold protein</fullName>
    </submittedName>
</protein>
<name>A0ABP8MQ73_9BACT</name>
<accession>A0ABP8MQ73</accession>
<dbReference type="Gene3D" id="3.40.50.1820">
    <property type="entry name" value="alpha/beta hydrolase"/>
    <property type="match status" value="1"/>
</dbReference>
<evidence type="ECO:0000256" key="1">
    <source>
        <dbReference type="SAM" id="SignalP"/>
    </source>
</evidence>
<evidence type="ECO:0000313" key="2">
    <source>
        <dbReference type="EMBL" id="GAA4454251.1"/>
    </source>
</evidence>
<gene>
    <name evidence="2" type="ORF">GCM10023092_16000</name>
</gene>
<dbReference type="InterPro" id="IPR000801">
    <property type="entry name" value="Esterase-like"/>
</dbReference>
<dbReference type="InterPro" id="IPR029058">
    <property type="entry name" value="AB_hydrolase_fold"/>
</dbReference>
<dbReference type="GO" id="GO:0016787">
    <property type="term" value="F:hydrolase activity"/>
    <property type="evidence" value="ECO:0007669"/>
    <property type="project" value="UniProtKB-KW"/>
</dbReference>
<dbReference type="RefSeq" id="WP_344825091.1">
    <property type="nucleotide sequence ID" value="NZ_BAABEZ010000022.1"/>
</dbReference>
<evidence type="ECO:0000313" key="3">
    <source>
        <dbReference type="Proteomes" id="UP001501410"/>
    </source>
</evidence>
<sequence>MKPYFLIALLWCAFCAPLTLHAQTSVFRQQQLHSAILDESRTINIYLPDTYSDDDTTHYPVVYLPDGGLSEDFLHVAGLMRFDAQSWVNRFPKAILIGIENTNRQRDFTYAVADLDFLKKVGFSKERIPQYGGSGKYISFIQQELMPYIADHYRVSGRRIYIGESLAGLLGTELLLYHRELFDTYFIFSPSLWWGNEKLLQDAAGLLAHKGKKQVNVFIAAPAKDEMPLMYEDAKALYDLLQKDKETRSWFEYLPDETHATVMHEALYRAFRKLSVADTITAH</sequence>
<keyword evidence="2" id="KW-0378">Hydrolase</keyword>
<dbReference type="SUPFAM" id="SSF53474">
    <property type="entry name" value="alpha/beta-Hydrolases"/>
    <property type="match status" value="1"/>
</dbReference>